<dbReference type="EMBL" id="JAGINP010000019">
    <property type="protein sequence ID" value="MBP2295050.1"/>
    <property type="molecule type" value="Genomic_DNA"/>
</dbReference>
<dbReference type="InterPro" id="IPR007627">
    <property type="entry name" value="RNA_pol_sigma70_r2"/>
</dbReference>
<feature type="region of interest" description="Disordered" evidence="5">
    <location>
        <begin position="149"/>
        <end position="275"/>
    </location>
</feature>
<dbReference type="PANTHER" id="PTHR43133:SF25">
    <property type="entry name" value="RNA POLYMERASE SIGMA FACTOR RFAY-RELATED"/>
    <property type="match status" value="1"/>
</dbReference>
<gene>
    <name evidence="8" type="ORF">J2851_004853</name>
</gene>
<proteinExistence type="inferred from homology"/>
<dbReference type="SUPFAM" id="SSF88659">
    <property type="entry name" value="Sigma3 and sigma4 domains of RNA polymerase sigma factors"/>
    <property type="match status" value="1"/>
</dbReference>
<protein>
    <submittedName>
        <fullName evidence="8">RNA polymerase sigma factor (Sigma-70 family)</fullName>
    </submittedName>
</protein>
<keyword evidence="9" id="KW-1185">Reference proteome</keyword>
<sequence length="352" mass="38088">MMTLDFNQELVRCIPEMERYARRLTRNAAAADDLVQDCLERALRNRDKFEPGTNLEAWLCTILKNLHFTNWKRERRVATVELEEETITTAPVQEHRIMLREVGEVVATLSADHHDLIRLVALHGDSYQDAAVAMGVSIGTIRSRLSRARSQLRAGCETRRSRRLGPSGRPPADRSAPGAGDACAPQAVSPAARRSPTIAPRLAPATPQAKAGGPVREVSRRDACARRPGALRGDARGAAAPPSRHTAPAAPGVSASRASRTGLAPEAGTARTIPTPLFNPSDAWLTLRNVAHRADPGPPRAGPARFRHALPRLSPWRNRSPPGLHTAMTQRTLLSTCVGLAMLLVAQLLAGL</sequence>
<dbReference type="CDD" id="cd06171">
    <property type="entry name" value="Sigma70_r4"/>
    <property type="match status" value="1"/>
</dbReference>
<dbReference type="Gene3D" id="1.10.1740.10">
    <property type="match status" value="1"/>
</dbReference>
<evidence type="ECO:0000256" key="4">
    <source>
        <dbReference type="ARBA" id="ARBA00023163"/>
    </source>
</evidence>
<evidence type="ECO:0000259" key="6">
    <source>
        <dbReference type="Pfam" id="PF04542"/>
    </source>
</evidence>
<evidence type="ECO:0000259" key="7">
    <source>
        <dbReference type="Pfam" id="PF08281"/>
    </source>
</evidence>
<keyword evidence="2" id="KW-0805">Transcription regulation</keyword>
<evidence type="ECO:0000256" key="2">
    <source>
        <dbReference type="ARBA" id="ARBA00023015"/>
    </source>
</evidence>
<feature type="domain" description="RNA polymerase sigma-70 region 2" evidence="6">
    <location>
        <begin position="14"/>
        <end position="76"/>
    </location>
</feature>
<dbReference type="InterPro" id="IPR036388">
    <property type="entry name" value="WH-like_DNA-bd_sf"/>
</dbReference>
<dbReference type="Pfam" id="PF04542">
    <property type="entry name" value="Sigma70_r2"/>
    <property type="match status" value="1"/>
</dbReference>
<dbReference type="PANTHER" id="PTHR43133">
    <property type="entry name" value="RNA POLYMERASE ECF-TYPE SIGMA FACTO"/>
    <property type="match status" value="1"/>
</dbReference>
<keyword evidence="4" id="KW-0804">Transcription</keyword>
<dbReference type="InterPro" id="IPR013249">
    <property type="entry name" value="RNA_pol_sigma70_r4_t2"/>
</dbReference>
<reference evidence="8 9" key="1">
    <citation type="submission" date="2021-03" db="EMBL/GenBank/DDBJ databases">
        <title>Genomic Encyclopedia of Type Strains, Phase III (KMG-III): the genomes of soil and plant-associated and newly described type strains.</title>
        <authorList>
            <person name="Whitman W."/>
        </authorList>
    </citation>
    <scope>NUCLEOTIDE SEQUENCE [LARGE SCALE GENOMIC DNA]</scope>
    <source>
        <strain evidence="8 9">IMMIB AFH-6</strain>
    </source>
</reference>
<feature type="compositionally biased region" description="Low complexity" evidence="5">
    <location>
        <begin position="226"/>
        <end position="244"/>
    </location>
</feature>
<comment type="similarity">
    <text evidence="1">Belongs to the sigma-70 factor family. ECF subfamily.</text>
</comment>
<accession>A0ABS4SR62</accession>
<evidence type="ECO:0000256" key="5">
    <source>
        <dbReference type="SAM" id="MobiDB-lite"/>
    </source>
</evidence>
<dbReference type="NCBIfam" id="TIGR02937">
    <property type="entry name" value="sigma70-ECF"/>
    <property type="match status" value="1"/>
</dbReference>
<evidence type="ECO:0000256" key="1">
    <source>
        <dbReference type="ARBA" id="ARBA00010641"/>
    </source>
</evidence>
<keyword evidence="3" id="KW-0731">Sigma factor</keyword>
<dbReference type="InterPro" id="IPR039425">
    <property type="entry name" value="RNA_pol_sigma-70-like"/>
</dbReference>
<dbReference type="Proteomes" id="UP000781958">
    <property type="component" value="Unassembled WGS sequence"/>
</dbReference>
<evidence type="ECO:0000313" key="9">
    <source>
        <dbReference type="Proteomes" id="UP000781958"/>
    </source>
</evidence>
<feature type="domain" description="RNA polymerase sigma factor 70 region 4 type 2" evidence="7">
    <location>
        <begin position="100"/>
        <end position="152"/>
    </location>
</feature>
<evidence type="ECO:0000256" key="3">
    <source>
        <dbReference type="ARBA" id="ARBA00023082"/>
    </source>
</evidence>
<dbReference type="SUPFAM" id="SSF88946">
    <property type="entry name" value="Sigma2 domain of RNA polymerase sigma factors"/>
    <property type="match status" value="1"/>
</dbReference>
<organism evidence="8 9">
    <name type="scientific">Azospirillum rugosum</name>
    <dbReference type="NCBI Taxonomy" id="416170"/>
    <lineage>
        <taxon>Bacteria</taxon>
        <taxon>Pseudomonadati</taxon>
        <taxon>Pseudomonadota</taxon>
        <taxon>Alphaproteobacteria</taxon>
        <taxon>Rhodospirillales</taxon>
        <taxon>Azospirillaceae</taxon>
        <taxon>Azospirillum</taxon>
    </lineage>
</organism>
<name>A0ABS4SR62_9PROT</name>
<comment type="caution">
    <text evidence="8">The sequence shown here is derived from an EMBL/GenBank/DDBJ whole genome shotgun (WGS) entry which is preliminary data.</text>
</comment>
<dbReference type="Pfam" id="PF08281">
    <property type="entry name" value="Sigma70_r4_2"/>
    <property type="match status" value="1"/>
</dbReference>
<dbReference type="InterPro" id="IPR013325">
    <property type="entry name" value="RNA_pol_sigma_r2"/>
</dbReference>
<evidence type="ECO:0000313" key="8">
    <source>
        <dbReference type="EMBL" id="MBP2295050.1"/>
    </source>
</evidence>
<dbReference type="InterPro" id="IPR013324">
    <property type="entry name" value="RNA_pol_sigma_r3/r4-like"/>
</dbReference>
<dbReference type="Gene3D" id="1.10.10.10">
    <property type="entry name" value="Winged helix-like DNA-binding domain superfamily/Winged helix DNA-binding domain"/>
    <property type="match status" value="1"/>
</dbReference>
<dbReference type="RefSeq" id="WP_246500889.1">
    <property type="nucleotide sequence ID" value="NZ_JAGINP010000019.1"/>
</dbReference>
<dbReference type="InterPro" id="IPR014284">
    <property type="entry name" value="RNA_pol_sigma-70_dom"/>
</dbReference>